<keyword evidence="3" id="KW-1185">Reference proteome</keyword>
<name>A0A182V3Y4_ANOME</name>
<sequence length="207" mass="23150">MCESHLQCERNARAVPEASSSQSLITASSDSFVSLASSTTPLLLRYRPIRDDPAREDPARADADGLVVVLLLVLLLISTVVMCELLWLMRQMLELLGVLVSLLDQMELLVMVEGYLNQLPSPSPMPDGALNMSMKPRLPRFGRNKHRCFRVRARICPPGRMVHGYMTNNQQYEYNNRLLCALFVTVLAAAILGPVLWLLVRALCAAW</sequence>
<dbReference type="EnsemblMetazoa" id="AMEM008442-RA">
    <property type="protein sequence ID" value="AMEM008442-PA"/>
    <property type="gene ID" value="AMEM008442"/>
</dbReference>
<keyword evidence="1" id="KW-0472">Membrane</keyword>
<evidence type="ECO:0000313" key="3">
    <source>
        <dbReference type="Proteomes" id="UP000075903"/>
    </source>
</evidence>
<feature type="transmembrane region" description="Helical" evidence="1">
    <location>
        <begin position="65"/>
        <end position="89"/>
    </location>
</feature>
<dbReference type="Proteomes" id="UP000075903">
    <property type="component" value="Unassembled WGS sequence"/>
</dbReference>
<dbReference type="VEuPathDB" id="VectorBase:AMEM008442"/>
<dbReference type="AlphaFoldDB" id="A0A182V3Y4"/>
<organism evidence="2 3">
    <name type="scientific">Anopheles merus</name>
    <name type="common">Mosquito</name>
    <dbReference type="NCBI Taxonomy" id="30066"/>
    <lineage>
        <taxon>Eukaryota</taxon>
        <taxon>Metazoa</taxon>
        <taxon>Ecdysozoa</taxon>
        <taxon>Arthropoda</taxon>
        <taxon>Hexapoda</taxon>
        <taxon>Insecta</taxon>
        <taxon>Pterygota</taxon>
        <taxon>Neoptera</taxon>
        <taxon>Endopterygota</taxon>
        <taxon>Diptera</taxon>
        <taxon>Nematocera</taxon>
        <taxon>Culicoidea</taxon>
        <taxon>Culicidae</taxon>
        <taxon>Anophelinae</taxon>
        <taxon>Anopheles</taxon>
    </lineage>
</organism>
<keyword evidence="1" id="KW-0812">Transmembrane</keyword>
<feature type="transmembrane region" description="Helical" evidence="1">
    <location>
        <begin position="178"/>
        <end position="200"/>
    </location>
</feature>
<protein>
    <submittedName>
        <fullName evidence="2">Uncharacterized protein</fullName>
    </submittedName>
</protein>
<evidence type="ECO:0000313" key="2">
    <source>
        <dbReference type="EnsemblMetazoa" id="AMEM008442-PA"/>
    </source>
</evidence>
<keyword evidence="1" id="KW-1133">Transmembrane helix</keyword>
<reference evidence="2" key="1">
    <citation type="submission" date="2020-05" db="UniProtKB">
        <authorList>
            <consortium name="EnsemblMetazoa"/>
        </authorList>
    </citation>
    <scope>IDENTIFICATION</scope>
    <source>
        <strain evidence="2">MAF</strain>
    </source>
</reference>
<accession>A0A182V3Y4</accession>
<proteinExistence type="predicted"/>
<evidence type="ECO:0000256" key="1">
    <source>
        <dbReference type="SAM" id="Phobius"/>
    </source>
</evidence>